<gene>
    <name evidence="4" type="ORF">pipiens_007810</name>
</gene>
<dbReference type="GO" id="GO:0016042">
    <property type="term" value="P:lipid catabolic process"/>
    <property type="evidence" value="ECO:0007669"/>
    <property type="project" value="UniProtKB-KW"/>
</dbReference>
<dbReference type="SUPFAM" id="SSF53474">
    <property type="entry name" value="alpha/beta-Hydrolases"/>
    <property type="match status" value="1"/>
</dbReference>
<dbReference type="Pfam" id="PF00561">
    <property type="entry name" value="Abhydrolase_1"/>
    <property type="match status" value="1"/>
</dbReference>
<dbReference type="Gene3D" id="3.40.50.1820">
    <property type="entry name" value="alpha/beta hydrolase"/>
    <property type="match status" value="2"/>
</dbReference>
<dbReference type="AlphaFoldDB" id="A0ABD1DK53"/>
<dbReference type="Proteomes" id="UP001562425">
    <property type="component" value="Unassembled WGS sequence"/>
</dbReference>
<reference evidence="4 5" key="1">
    <citation type="submission" date="2024-05" db="EMBL/GenBank/DDBJ databases">
        <title>Culex pipiens pipiens assembly and annotation.</title>
        <authorList>
            <person name="Alout H."/>
            <person name="Durand T."/>
        </authorList>
    </citation>
    <scope>NUCLEOTIDE SEQUENCE [LARGE SCALE GENOMIC DNA]</scope>
    <source>
        <strain evidence="4">HA-2024</strain>
        <tissue evidence="4">Whole body</tissue>
    </source>
</reference>
<evidence type="ECO:0000313" key="5">
    <source>
        <dbReference type="Proteomes" id="UP001562425"/>
    </source>
</evidence>
<evidence type="ECO:0000256" key="1">
    <source>
        <dbReference type="ARBA" id="ARBA00022963"/>
    </source>
</evidence>
<protein>
    <recommendedName>
        <fullName evidence="3">AB hydrolase-1 domain-containing protein</fullName>
    </recommendedName>
</protein>
<organism evidence="4 5">
    <name type="scientific">Culex pipiens pipiens</name>
    <name type="common">Northern house mosquito</name>
    <dbReference type="NCBI Taxonomy" id="38569"/>
    <lineage>
        <taxon>Eukaryota</taxon>
        <taxon>Metazoa</taxon>
        <taxon>Ecdysozoa</taxon>
        <taxon>Arthropoda</taxon>
        <taxon>Hexapoda</taxon>
        <taxon>Insecta</taxon>
        <taxon>Pterygota</taxon>
        <taxon>Neoptera</taxon>
        <taxon>Endopterygota</taxon>
        <taxon>Diptera</taxon>
        <taxon>Nematocera</taxon>
        <taxon>Culicoidea</taxon>
        <taxon>Culicidae</taxon>
        <taxon>Culicinae</taxon>
        <taxon>Culicini</taxon>
        <taxon>Culex</taxon>
        <taxon>Culex</taxon>
    </lineage>
</organism>
<dbReference type="InterPro" id="IPR029058">
    <property type="entry name" value="AB_hydrolase_fold"/>
</dbReference>
<dbReference type="PANTHER" id="PTHR11005">
    <property type="entry name" value="LYSOSOMAL ACID LIPASE-RELATED"/>
    <property type="match status" value="1"/>
</dbReference>
<name>A0ABD1DK53_CULPP</name>
<sequence>MKLDSSEQKQALIKSIPSEGQLQIVPELYGLVISQIFCTESGASPSCPDTICQAEFTWHEIGTIDLPAIIDYILRQTGHQKLFYIGHNQGVTAVLALLADKPKYNRKIHTVAGMAPLAFLGNGVESGIAQNLVKFNDQLWVTLNSLNIYELTPSEKITKFLSGFLCSEDAPTSEMCSNVLTELFGYSAEQAKLLLPGVLDVMLTGISTKQLVHYGQLLQSKLPSCRTRYELPNWNHMDFIYNAQVYLKVYSKILQTMQNVSTGM</sequence>
<dbReference type="EMBL" id="JBEHCU010005396">
    <property type="protein sequence ID" value="KAL1399961.1"/>
    <property type="molecule type" value="Genomic_DNA"/>
</dbReference>
<evidence type="ECO:0000256" key="2">
    <source>
        <dbReference type="ARBA" id="ARBA00023098"/>
    </source>
</evidence>
<evidence type="ECO:0000313" key="4">
    <source>
        <dbReference type="EMBL" id="KAL1399961.1"/>
    </source>
</evidence>
<evidence type="ECO:0000259" key="3">
    <source>
        <dbReference type="Pfam" id="PF00561"/>
    </source>
</evidence>
<keyword evidence="2" id="KW-0443">Lipid metabolism</keyword>
<feature type="domain" description="AB hydrolase-1" evidence="3">
    <location>
        <begin position="32"/>
        <end position="118"/>
    </location>
</feature>
<keyword evidence="5" id="KW-1185">Reference proteome</keyword>
<keyword evidence="1" id="KW-0442">Lipid degradation</keyword>
<comment type="caution">
    <text evidence="4">The sequence shown here is derived from an EMBL/GenBank/DDBJ whole genome shotgun (WGS) entry which is preliminary data.</text>
</comment>
<proteinExistence type="predicted"/>
<accession>A0ABD1DK53</accession>
<dbReference type="InterPro" id="IPR000073">
    <property type="entry name" value="AB_hydrolase_1"/>
</dbReference>